<feature type="domain" description="Methyltransferase type 12" evidence="2">
    <location>
        <begin position="45"/>
        <end position="139"/>
    </location>
</feature>
<sequence>MGNTEIFDRIARAYDNEQRIEIGKLCAEEVRRVIVGADTRGKVALDFGCGTGLIGMEFLEDFRSVLFLDSSEQMIEVTKEKLRQLQTERGQAICLDLEREEASEIRGDYIFIVQTLLHISDTTGILEKLFQLLNPGGHLIIIDFDKQPAITAENVHNGFEQEALKQMLEQVGFTEVVSRTFYQGEKLFMNMDASMFIMKGKK</sequence>
<organism evidence="3 4">
    <name type="scientific">Ohessyouella blattaphilus</name>
    <dbReference type="NCBI Taxonomy" id="2949333"/>
    <lineage>
        <taxon>Bacteria</taxon>
        <taxon>Bacillati</taxon>
        <taxon>Bacillota</taxon>
        <taxon>Clostridia</taxon>
        <taxon>Lachnospirales</taxon>
        <taxon>Lachnospiraceae</taxon>
        <taxon>Ohessyouella</taxon>
    </lineage>
</organism>
<dbReference type="GO" id="GO:0032259">
    <property type="term" value="P:methylation"/>
    <property type="evidence" value="ECO:0007669"/>
    <property type="project" value="UniProtKB-KW"/>
</dbReference>
<dbReference type="Gene3D" id="3.40.50.150">
    <property type="entry name" value="Vaccinia Virus protein VP39"/>
    <property type="match status" value="1"/>
</dbReference>
<dbReference type="InterPro" id="IPR013217">
    <property type="entry name" value="Methyltransf_12"/>
</dbReference>
<evidence type="ECO:0000259" key="2">
    <source>
        <dbReference type="Pfam" id="PF08242"/>
    </source>
</evidence>
<keyword evidence="4" id="KW-1185">Reference proteome</keyword>
<protein>
    <submittedName>
        <fullName evidence="3">Class I SAM-dependent methyltransferase</fullName>
    </submittedName>
</protein>
<name>A0ABT1EJY4_9FIRM</name>
<keyword evidence="3" id="KW-0489">Methyltransferase</keyword>
<keyword evidence="1" id="KW-0808">Transferase</keyword>
<accession>A0ABT1EJY4</accession>
<dbReference type="CDD" id="cd02440">
    <property type="entry name" value="AdoMet_MTases"/>
    <property type="match status" value="1"/>
</dbReference>
<gene>
    <name evidence="3" type="ORF">NK118_12180</name>
</gene>
<dbReference type="RefSeq" id="WP_262069889.1">
    <property type="nucleotide sequence ID" value="NZ_JAMXOC010000021.1"/>
</dbReference>
<dbReference type="GO" id="GO:0008168">
    <property type="term" value="F:methyltransferase activity"/>
    <property type="evidence" value="ECO:0007669"/>
    <property type="project" value="UniProtKB-KW"/>
</dbReference>
<dbReference type="Proteomes" id="UP001523565">
    <property type="component" value="Unassembled WGS sequence"/>
</dbReference>
<dbReference type="Pfam" id="PF08242">
    <property type="entry name" value="Methyltransf_12"/>
    <property type="match status" value="1"/>
</dbReference>
<evidence type="ECO:0000313" key="3">
    <source>
        <dbReference type="EMBL" id="MCP1111008.1"/>
    </source>
</evidence>
<dbReference type="PANTHER" id="PTHR43861:SF3">
    <property type="entry name" value="PUTATIVE (AFU_ORTHOLOGUE AFUA_2G14390)-RELATED"/>
    <property type="match status" value="1"/>
</dbReference>
<evidence type="ECO:0000313" key="4">
    <source>
        <dbReference type="Proteomes" id="UP001523565"/>
    </source>
</evidence>
<comment type="caution">
    <text evidence="3">The sequence shown here is derived from an EMBL/GenBank/DDBJ whole genome shotgun (WGS) entry which is preliminary data.</text>
</comment>
<dbReference type="EMBL" id="JAMZFV010000021">
    <property type="protein sequence ID" value="MCP1111008.1"/>
    <property type="molecule type" value="Genomic_DNA"/>
</dbReference>
<dbReference type="PANTHER" id="PTHR43861">
    <property type="entry name" value="TRANS-ACONITATE 2-METHYLTRANSFERASE-RELATED"/>
    <property type="match status" value="1"/>
</dbReference>
<dbReference type="InterPro" id="IPR029063">
    <property type="entry name" value="SAM-dependent_MTases_sf"/>
</dbReference>
<evidence type="ECO:0000256" key="1">
    <source>
        <dbReference type="ARBA" id="ARBA00022679"/>
    </source>
</evidence>
<dbReference type="SUPFAM" id="SSF53335">
    <property type="entry name" value="S-adenosyl-L-methionine-dependent methyltransferases"/>
    <property type="match status" value="1"/>
</dbReference>
<reference evidence="3 4" key="1">
    <citation type="journal article" date="2022" name="Genome Biol. Evol.">
        <title>Host diet, physiology and behaviors set the stage for Lachnospiraceae cladogenesis.</title>
        <authorList>
            <person name="Vera-Ponce De Leon A."/>
            <person name="Schneider M."/>
            <person name="Jahnes B.C."/>
            <person name="Sadowski V."/>
            <person name="Camuy-Velez L.A."/>
            <person name="Duan J."/>
            <person name="Sabree Z.L."/>
        </authorList>
    </citation>
    <scope>NUCLEOTIDE SEQUENCE [LARGE SCALE GENOMIC DNA]</scope>
    <source>
        <strain evidence="3 4">PAL227</strain>
    </source>
</reference>
<proteinExistence type="predicted"/>